<dbReference type="InterPro" id="IPR050358">
    <property type="entry name" value="RSE1/DDB1/CFT1"/>
</dbReference>
<proteinExistence type="predicted"/>
<dbReference type="KEGG" id="tva:4767104"/>
<dbReference type="EMBL" id="DS113363">
    <property type="protein sequence ID" value="EAY09188.1"/>
    <property type="molecule type" value="Genomic_DNA"/>
</dbReference>
<keyword evidence="2" id="KW-1185">Reference proteome</keyword>
<dbReference type="SUPFAM" id="SSF50969">
    <property type="entry name" value="YVTN repeat-like/Quinoprotein amine dehydrogenase"/>
    <property type="match status" value="1"/>
</dbReference>
<name>A2EDX2_TRIV3</name>
<dbReference type="AlphaFoldDB" id="A2EDX2"/>
<dbReference type="RefSeq" id="XP_001321411.1">
    <property type="nucleotide sequence ID" value="XM_001321376.1"/>
</dbReference>
<reference evidence="1" key="1">
    <citation type="submission" date="2006-10" db="EMBL/GenBank/DDBJ databases">
        <authorList>
            <person name="Amadeo P."/>
            <person name="Zhao Q."/>
            <person name="Wortman J."/>
            <person name="Fraser-Liggett C."/>
            <person name="Carlton J."/>
        </authorList>
    </citation>
    <scope>NUCLEOTIDE SEQUENCE</scope>
    <source>
        <strain evidence="1">G3</strain>
    </source>
</reference>
<evidence type="ECO:0000313" key="1">
    <source>
        <dbReference type="EMBL" id="EAY09188.1"/>
    </source>
</evidence>
<gene>
    <name evidence="1" type="ORF">TVAG_364030</name>
</gene>
<reference evidence="1" key="2">
    <citation type="journal article" date="2007" name="Science">
        <title>Draft genome sequence of the sexually transmitted pathogen Trichomonas vaginalis.</title>
        <authorList>
            <person name="Carlton J.M."/>
            <person name="Hirt R.P."/>
            <person name="Silva J.C."/>
            <person name="Delcher A.L."/>
            <person name="Schatz M."/>
            <person name="Zhao Q."/>
            <person name="Wortman J.R."/>
            <person name="Bidwell S.L."/>
            <person name="Alsmark U.C.M."/>
            <person name="Besteiro S."/>
            <person name="Sicheritz-Ponten T."/>
            <person name="Noel C.J."/>
            <person name="Dacks J.B."/>
            <person name="Foster P.G."/>
            <person name="Simillion C."/>
            <person name="Van de Peer Y."/>
            <person name="Miranda-Saavedra D."/>
            <person name="Barton G.J."/>
            <person name="Westrop G.D."/>
            <person name="Mueller S."/>
            <person name="Dessi D."/>
            <person name="Fiori P.L."/>
            <person name="Ren Q."/>
            <person name="Paulsen I."/>
            <person name="Zhang H."/>
            <person name="Bastida-Corcuera F.D."/>
            <person name="Simoes-Barbosa A."/>
            <person name="Brown M.T."/>
            <person name="Hayes R.D."/>
            <person name="Mukherjee M."/>
            <person name="Okumura C.Y."/>
            <person name="Schneider R."/>
            <person name="Smith A.J."/>
            <person name="Vanacova S."/>
            <person name="Villalvazo M."/>
            <person name="Haas B.J."/>
            <person name="Pertea M."/>
            <person name="Feldblyum T.V."/>
            <person name="Utterback T.R."/>
            <person name="Shu C.L."/>
            <person name="Osoegawa K."/>
            <person name="de Jong P.J."/>
            <person name="Hrdy I."/>
            <person name="Horvathova L."/>
            <person name="Zubacova Z."/>
            <person name="Dolezal P."/>
            <person name="Malik S.B."/>
            <person name="Logsdon J.M. Jr."/>
            <person name="Henze K."/>
            <person name="Gupta A."/>
            <person name="Wang C.C."/>
            <person name="Dunne R.L."/>
            <person name="Upcroft J.A."/>
            <person name="Upcroft P."/>
            <person name="White O."/>
            <person name="Salzberg S.L."/>
            <person name="Tang P."/>
            <person name="Chiu C.-H."/>
            <person name="Lee Y.-S."/>
            <person name="Embley T.M."/>
            <person name="Coombs G.H."/>
            <person name="Mottram J.C."/>
            <person name="Tachezy J."/>
            <person name="Fraser-Liggett C.M."/>
            <person name="Johnson P.J."/>
        </authorList>
    </citation>
    <scope>NUCLEOTIDE SEQUENCE [LARGE SCALE GENOMIC DNA]</scope>
    <source>
        <strain evidence="1">G3</strain>
    </source>
</reference>
<evidence type="ECO:0000313" key="2">
    <source>
        <dbReference type="Proteomes" id="UP000001542"/>
    </source>
</evidence>
<dbReference type="InterPro" id="IPR011044">
    <property type="entry name" value="Quino_amine_DH_bsu"/>
</dbReference>
<dbReference type="OrthoDB" id="433457at2759"/>
<dbReference type="InterPro" id="IPR015943">
    <property type="entry name" value="WD40/YVTN_repeat-like_dom_sf"/>
</dbReference>
<organism evidence="1 2">
    <name type="scientific">Trichomonas vaginalis (strain ATCC PRA-98 / G3)</name>
    <dbReference type="NCBI Taxonomy" id="412133"/>
    <lineage>
        <taxon>Eukaryota</taxon>
        <taxon>Metamonada</taxon>
        <taxon>Parabasalia</taxon>
        <taxon>Trichomonadida</taxon>
        <taxon>Trichomonadidae</taxon>
        <taxon>Trichomonas</taxon>
    </lineage>
</organism>
<dbReference type="GO" id="GO:0005634">
    <property type="term" value="C:nucleus"/>
    <property type="evidence" value="ECO:0000318"/>
    <property type="project" value="GO_Central"/>
</dbReference>
<dbReference type="PANTHER" id="PTHR10644">
    <property type="entry name" value="DNA REPAIR/RNA PROCESSING CPSF FAMILY"/>
    <property type="match status" value="1"/>
</dbReference>
<dbReference type="Gene3D" id="2.130.10.10">
    <property type="entry name" value="YVTN repeat-like/Quinoprotein amine dehydrogenase"/>
    <property type="match status" value="2"/>
</dbReference>
<dbReference type="InParanoid" id="A2EDX2"/>
<evidence type="ECO:0008006" key="3">
    <source>
        <dbReference type="Google" id="ProtNLM"/>
    </source>
</evidence>
<protein>
    <recommendedName>
        <fullName evidence="3">Cleavage/polyadenylation specificity factor A subunit C-terminal domain-containing protein</fullName>
    </recommendedName>
</protein>
<sequence length="967" mass="109693">MSRGNEILTFSFSGEKLNRPVIRQIFGNISRISVIEDVYLSFLAVLLDNETFYLIDIKNDSFRCVQKSHISGLIGEKTKPIIASSEKCIITHTRKRTLTIFTLNQNKLVENSFNVNITFSKIYGIVTTPGDETDFAVLGRDFSNGLLVAFFKITDNDVSFVFDVNLDGETEMPYITKYHGYLAAVCHNKTVTFIEGEDKFTTIQTKIPEIVTLTEISDSICLISDAIGQTYTAVIKGMQNMEKKQLALSRASEIIRLPHNFYLKISQNGDSNLLKFFDKNLIVFDTFAAFSTAKCMLRNMFVTKDGKVRSIENGSDTTVLAKFDITNGSDLFSLGENLVLSTFDKTVIFDKNYSQNEFTKIICNSRTLCLEGKDINDFIQITKNQVLFIKNSETILNEIFDSEIYFASISKNLENFVVADSKKVTVYYHNTLKLEKKVFDVECSCVNCDNQMAVFNDWKSDKIYIFSFSDFKEEKIDFDQMITSLLTFNGEIYLSTSKSVYKINKERMKEKITDNLVSKLKIIDDKPFIVGNQSGFITEKNKVEYLTANYSIDCCKFNDLFVFLTEENCEFLKSDTTLHHSHLVEYYVKESNVTCFCFDENDDCPFVFGVFSQDHCEIISPRLKPFKLKPGEVPCKMEWIKINQKNYLAVLSSFYSNSILTIYSPKLEKISEISLSGKPHQICFVDKLFIAVAHGHLLSIISPEIEKLELSDSEEKTDKNLISEEKCQKNSEEKTSNFDKVYPEIVLLKVTSTVPGRSCCSSLTSPNSCFVIYGDEFSNCVIYSVINGIATEVTRDITTKKLKFACAISNDLVLALEKDGTALGLKIIQNRMKIDSSFNVCAEIVAGFSSPPVTFSTKSGSIVSLFNLKENQEKTISLYRAMRSLCFDICCETNMSWRNVIRNGKEVGTGKFVDGDLLLMFNNLNEADKNRILRNAGLSLEDATKIVDSIQRMIDEYRLNVQKPIKL</sequence>
<accession>A2EDX2</accession>
<dbReference type="SUPFAM" id="SSF101908">
    <property type="entry name" value="Putative isomerase YbhE"/>
    <property type="match status" value="1"/>
</dbReference>
<dbReference type="VEuPathDB" id="TrichDB:TVAGG3_0948230"/>
<dbReference type="VEuPathDB" id="TrichDB:TVAG_364030"/>
<dbReference type="Proteomes" id="UP000001542">
    <property type="component" value="Unassembled WGS sequence"/>
</dbReference>